<dbReference type="EMBL" id="CP046401">
    <property type="protein sequence ID" value="QGY45945.1"/>
    <property type="molecule type" value="Genomic_DNA"/>
</dbReference>
<evidence type="ECO:0000256" key="1">
    <source>
        <dbReference type="SAM" id="Phobius"/>
    </source>
</evidence>
<feature type="transmembrane region" description="Helical" evidence="1">
    <location>
        <begin position="279"/>
        <end position="297"/>
    </location>
</feature>
<feature type="transmembrane region" description="Helical" evidence="1">
    <location>
        <begin position="71"/>
        <end position="91"/>
    </location>
</feature>
<feature type="transmembrane region" description="Helical" evidence="1">
    <location>
        <begin position="103"/>
        <end position="124"/>
    </location>
</feature>
<dbReference type="KEGG" id="mcos:GM418_20385"/>
<evidence type="ECO:0000313" key="2">
    <source>
        <dbReference type="EMBL" id="QGY45945.1"/>
    </source>
</evidence>
<feature type="transmembrane region" description="Helical" evidence="1">
    <location>
        <begin position="362"/>
        <end position="383"/>
    </location>
</feature>
<feature type="transmembrane region" description="Helical" evidence="1">
    <location>
        <begin position="172"/>
        <end position="196"/>
    </location>
</feature>
<accession>A0A6I6JSB1</accession>
<name>A0A6I6JSB1_9BACT</name>
<dbReference type="Pfam" id="PF05684">
    <property type="entry name" value="DUF819"/>
    <property type="match status" value="1"/>
</dbReference>
<dbReference type="InterPro" id="IPR008537">
    <property type="entry name" value="DUF819"/>
</dbReference>
<feature type="transmembrane region" description="Helical" evidence="1">
    <location>
        <begin position="12"/>
        <end position="28"/>
    </location>
</feature>
<feature type="transmembrane region" description="Helical" evidence="1">
    <location>
        <begin position="235"/>
        <end position="253"/>
    </location>
</feature>
<dbReference type="Proteomes" id="UP000428260">
    <property type="component" value="Chromosome"/>
</dbReference>
<feature type="transmembrane region" description="Helical" evidence="1">
    <location>
        <begin position="389"/>
        <end position="412"/>
    </location>
</feature>
<dbReference type="PANTHER" id="PTHR34289">
    <property type="entry name" value="PROTEIN, PUTATIVE (DUF819)-RELATED"/>
    <property type="match status" value="1"/>
</dbReference>
<organism evidence="2 3">
    <name type="scientific">Maribellus comscasis</name>
    <dbReference type="NCBI Taxonomy" id="2681766"/>
    <lineage>
        <taxon>Bacteria</taxon>
        <taxon>Pseudomonadati</taxon>
        <taxon>Bacteroidota</taxon>
        <taxon>Bacteroidia</taxon>
        <taxon>Marinilabiliales</taxon>
        <taxon>Prolixibacteraceae</taxon>
        <taxon>Maribellus</taxon>
    </lineage>
</organism>
<keyword evidence="3" id="KW-1185">Reference proteome</keyword>
<keyword evidence="1" id="KW-0812">Transmembrane</keyword>
<dbReference type="PANTHER" id="PTHR34289:SF8">
    <property type="entry name" value="DUF819 DOMAIN-CONTAINING PROTEIN"/>
    <property type="match status" value="1"/>
</dbReference>
<protein>
    <submittedName>
        <fullName evidence="2">DUF819 family protein</fullName>
    </submittedName>
</protein>
<sequence>MGNGIGFEIKNDAIVFGILIVILAVIFKTSSSSKPFFKKFYTYVPPLLLCYFAPGFLNWPLGLVSPEESQLYFVASRYLLPASLVLFCLSIDLKGVLNLGPKALIMFFTATLGIVIGAPVALWISGMLFPEIKEAVPGEEIWRGLSTIAGSWIGGGANQTAMKEIYNCSDSLFSSMIIIDVLVANIWMGFLLFGAGRYHKIDKRLKADNSTIEDLKKKVENYRASIAKIPTSTDLFVILAIGFGATAVAHFGADYISPLMEKHVTTLEKYNLNSLSSRFFWLIVIATTIGLVLSFTKMKRYEGAGASKLGSIFIYILVATIGMKMNFLEAFNNLHYFIIGLIWMAIHVTLLLIVAKLIKAPFFFVAVGSQANVGGAASAPVVASAFSTALAPVGVLLAVLGYALGTYGAIICTQLMQWTF</sequence>
<keyword evidence="1" id="KW-0472">Membrane</keyword>
<evidence type="ECO:0000313" key="3">
    <source>
        <dbReference type="Proteomes" id="UP000428260"/>
    </source>
</evidence>
<reference evidence="2 3" key="1">
    <citation type="submission" date="2019-11" db="EMBL/GenBank/DDBJ databases">
        <authorList>
            <person name="Zheng R.K."/>
            <person name="Sun C.M."/>
        </authorList>
    </citation>
    <scope>NUCLEOTIDE SEQUENCE [LARGE SCALE GENOMIC DNA]</scope>
    <source>
        <strain evidence="2 3">WC007</strain>
    </source>
</reference>
<dbReference type="AlphaFoldDB" id="A0A6I6JSB1"/>
<dbReference type="RefSeq" id="WP_158869084.1">
    <property type="nucleotide sequence ID" value="NZ_CP046401.1"/>
</dbReference>
<feature type="transmembrane region" description="Helical" evidence="1">
    <location>
        <begin position="40"/>
        <end position="59"/>
    </location>
</feature>
<proteinExistence type="predicted"/>
<keyword evidence="1" id="KW-1133">Transmembrane helix</keyword>
<feature type="transmembrane region" description="Helical" evidence="1">
    <location>
        <begin position="309"/>
        <end position="328"/>
    </location>
</feature>
<feature type="transmembrane region" description="Helical" evidence="1">
    <location>
        <begin position="334"/>
        <end position="355"/>
    </location>
</feature>
<gene>
    <name evidence="2" type="ORF">GM418_20385</name>
</gene>